<accession>A0A9W8SJ28</accession>
<dbReference type="Proteomes" id="UP001152049">
    <property type="component" value="Unassembled WGS sequence"/>
</dbReference>
<feature type="compositionally biased region" description="Polar residues" evidence="1">
    <location>
        <begin position="1"/>
        <end position="11"/>
    </location>
</feature>
<evidence type="ECO:0000313" key="3">
    <source>
        <dbReference type="Proteomes" id="UP001152049"/>
    </source>
</evidence>
<proteinExistence type="predicted"/>
<keyword evidence="3" id="KW-1185">Reference proteome</keyword>
<reference evidence="2" key="1">
    <citation type="submission" date="2022-09" db="EMBL/GenBank/DDBJ databases">
        <title>Fusarium specimens isolated from Avocado Roots.</title>
        <authorList>
            <person name="Stajich J."/>
            <person name="Roper C."/>
            <person name="Heimlech-Rivalta G."/>
        </authorList>
    </citation>
    <scope>NUCLEOTIDE SEQUENCE</scope>
    <source>
        <strain evidence="2">CF00136</strain>
    </source>
</reference>
<organism evidence="2 3">
    <name type="scientific">Fusarium torreyae</name>
    <dbReference type="NCBI Taxonomy" id="1237075"/>
    <lineage>
        <taxon>Eukaryota</taxon>
        <taxon>Fungi</taxon>
        <taxon>Dikarya</taxon>
        <taxon>Ascomycota</taxon>
        <taxon>Pezizomycotina</taxon>
        <taxon>Sordariomycetes</taxon>
        <taxon>Hypocreomycetidae</taxon>
        <taxon>Hypocreales</taxon>
        <taxon>Nectriaceae</taxon>
        <taxon>Fusarium</taxon>
    </lineage>
</organism>
<gene>
    <name evidence="2" type="ORF">NW762_001049</name>
</gene>
<name>A0A9W8SJ28_9HYPO</name>
<evidence type="ECO:0000256" key="1">
    <source>
        <dbReference type="SAM" id="MobiDB-lite"/>
    </source>
</evidence>
<dbReference type="AlphaFoldDB" id="A0A9W8SJ28"/>
<comment type="caution">
    <text evidence="2">The sequence shown here is derived from an EMBL/GenBank/DDBJ whole genome shotgun (WGS) entry which is preliminary data.</text>
</comment>
<evidence type="ECO:0000313" key="2">
    <source>
        <dbReference type="EMBL" id="KAJ4272336.1"/>
    </source>
</evidence>
<feature type="region of interest" description="Disordered" evidence="1">
    <location>
        <begin position="1"/>
        <end position="40"/>
    </location>
</feature>
<dbReference type="EMBL" id="JAOQAZ010000001">
    <property type="protein sequence ID" value="KAJ4272336.1"/>
    <property type="molecule type" value="Genomic_DNA"/>
</dbReference>
<sequence length="98" mass="11207">MEEQSQNQHSDTLPPIKDDLSSPSWAAHTAGIPVPETLDELTEPARIEPLLYQRWLERPTPVQPKVTDGTYFYAKTQQDPVCTFYSFTILQNTKEESL</sequence>
<protein>
    <submittedName>
        <fullName evidence="2">Uncharacterized protein</fullName>
    </submittedName>
</protein>